<sequence>MDSFQDLADMTLDVESKPERRVTNVTTQPQTFVYFVLLPGELPTDGRLRFRNYDHLGTTPIPRGLLPVKNTRWTPSILLVNKDSRRIGLRYYKNISLDPVYSPIYYNQALDSISVLGPLHVTFPLVYRINADLVTRVHIPTRVVYMTASMGRSNHRFPTPQWNWAKVMNQNIIQYLMVGDFNLSHLPFGTSTTRTQPWELVIEDLPCRNPHEIEDIQSQQQWRYLIITELARQAASEVFVFPIIVFKLAAKSTNVCADCRAFKTRETKMKNPRKKKNLITQVGGSSTK</sequence>
<dbReference type="HOGENOM" id="CLU_966953_0_0_1"/>
<dbReference type="EMBL" id="AYSA01000182">
    <property type="protein sequence ID" value="ESZ95536.1"/>
    <property type="molecule type" value="Genomic_DNA"/>
</dbReference>
<protein>
    <submittedName>
        <fullName evidence="1">Uncharacterized protein</fullName>
    </submittedName>
</protein>
<name>W9CI41_SCLBF</name>
<evidence type="ECO:0000313" key="2">
    <source>
        <dbReference type="Proteomes" id="UP000019487"/>
    </source>
</evidence>
<evidence type="ECO:0000313" key="1">
    <source>
        <dbReference type="EMBL" id="ESZ95536.1"/>
    </source>
</evidence>
<dbReference type="Proteomes" id="UP000019487">
    <property type="component" value="Unassembled WGS sequence"/>
</dbReference>
<dbReference type="OrthoDB" id="3437257at2759"/>
<comment type="caution">
    <text evidence="1">The sequence shown here is derived from an EMBL/GenBank/DDBJ whole genome shotgun (WGS) entry which is preliminary data.</text>
</comment>
<keyword evidence="2" id="KW-1185">Reference proteome</keyword>
<gene>
    <name evidence="1" type="ORF">SBOR_4089</name>
</gene>
<accession>W9CI41</accession>
<dbReference type="AlphaFoldDB" id="W9CI41"/>
<organism evidence="1 2">
    <name type="scientific">Sclerotinia borealis (strain F-4128)</name>
    <dbReference type="NCBI Taxonomy" id="1432307"/>
    <lineage>
        <taxon>Eukaryota</taxon>
        <taxon>Fungi</taxon>
        <taxon>Dikarya</taxon>
        <taxon>Ascomycota</taxon>
        <taxon>Pezizomycotina</taxon>
        <taxon>Leotiomycetes</taxon>
        <taxon>Helotiales</taxon>
        <taxon>Sclerotiniaceae</taxon>
        <taxon>Sclerotinia</taxon>
    </lineage>
</organism>
<proteinExistence type="predicted"/>
<reference evidence="1 2" key="1">
    <citation type="journal article" date="2014" name="Genome Announc.">
        <title>Draft genome sequence of Sclerotinia borealis, a psychrophilic plant pathogenic fungus.</title>
        <authorList>
            <person name="Mardanov A.V."/>
            <person name="Beletsky A.V."/>
            <person name="Kadnikov V.V."/>
            <person name="Ignatov A.N."/>
            <person name="Ravin N.V."/>
        </authorList>
    </citation>
    <scope>NUCLEOTIDE SEQUENCE [LARGE SCALE GENOMIC DNA]</scope>
    <source>
        <strain evidence="2">F-4157</strain>
    </source>
</reference>